<name>A0AAD1YLA7_9LAMI</name>
<dbReference type="EMBL" id="OU503036">
    <property type="protein sequence ID" value="CAI9753167.1"/>
    <property type="molecule type" value="Genomic_DNA"/>
</dbReference>
<feature type="transmembrane region" description="Helical" evidence="2">
    <location>
        <begin position="163"/>
        <end position="183"/>
    </location>
</feature>
<accession>A0AAD1YLA7</accession>
<keyword evidence="4" id="KW-1185">Reference proteome</keyword>
<feature type="region of interest" description="Disordered" evidence="1">
    <location>
        <begin position="1"/>
        <end position="28"/>
    </location>
</feature>
<dbReference type="PANTHER" id="PTHR34064:SF5">
    <property type="entry name" value="PROTEIN, PUTATIVE-RELATED"/>
    <property type="match status" value="1"/>
</dbReference>
<sequence length="195" mass="21786">MAVSSGDECRSDDSVVVLPDGGTAKPENDSQLNIVRHMEAFNMMKSVVCLTTESNLENANLKMDKANNPAPCILDVDIEKGKSENTNLNDESVELLKTNDSFARTLQREISLGRKFTQLLMNHSSELPKFTSREKFLTEGVYDALTNRSRKYKRSASFNSRRVVLLFSVLSIMGTIILIYLTLRMWLIGDGSGNV</sequence>
<gene>
    <name evidence="3" type="ORF">FPE_LOCUS598</name>
</gene>
<dbReference type="Proteomes" id="UP000834106">
    <property type="component" value="Chromosome 1"/>
</dbReference>
<reference evidence="3" key="1">
    <citation type="submission" date="2023-05" db="EMBL/GenBank/DDBJ databases">
        <authorList>
            <person name="Huff M."/>
        </authorList>
    </citation>
    <scope>NUCLEOTIDE SEQUENCE</scope>
</reference>
<evidence type="ECO:0000256" key="2">
    <source>
        <dbReference type="SAM" id="Phobius"/>
    </source>
</evidence>
<keyword evidence="2" id="KW-1133">Transmembrane helix</keyword>
<proteinExistence type="predicted"/>
<evidence type="ECO:0000313" key="4">
    <source>
        <dbReference type="Proteomes" id="UP000834106"/>
    </source>
</evidence>
<evidence type="ECO:0000256" key="1">
    <source>
        <dbReference type="SAM" id="MobiDB-lite"/>
    </source>
</evidence>
<keyword evidence="2" id="KW-0472">Membrane</keyword>
<evidence type="ECO:0000313" key="3">
    <source>
        <dbReference type="EMBL" id="CAI9753167.1"/>
    </source>
</evidence>
<keyword evidence="2" id="KW-0812">Transmembrane</keyword>
<protein>
    <submittedName>
        <fullName evidence="3">Uncharacterized protein</fullName>
    </submittedName>
</protein>
<dbReference type="PANTHER" id="PTHR34064">
    <property type="entry name" value="OS04G0672300 PROTEIN"/>
    <property type="match status" value="1"/>
</dbReference>
<organism evidence="3 4">
    <name type="scientific">Fraxinus pennsylvanica</name>
    <dbReference type="NCBI Taxonomy" id="56036"/>
    <lineage>
        <taxon>Eukaryota</taxon>
        <taxon>Viridiplantae</taxon>
        <taxon>Streptophyta</taxon>
        <taxon>Embryophyta</taxon>
        <taxon>Tracheophyta</taxon>
        <taxon>Spermatophyta</taxon>
        <taxon>Magnoliopsida</taxon>
        <taxon>eudicotyledons</taxon>
        <taxon>Gunneridae</taxon>
        <taxon>Pentapetalae</taxon>
        <taxon>asterids</taxon>
        <taxon>lamiids</taxon>
        <taxon>Lamiales</taxon>
        <taxon>Oleaceae</taxon>
        <taxon>Oleeae</taxon>
        <taxon>Fraxinus</taxon>
    </lineage>
</organism>
<dbReference type="AlphaFoldDB" id="A0AAD1YLA7"/>